<dbReference type="InterPro" id="IPR000412">
    <property type="entry name" value="ABC_2_transport"/>
</dbReference>
<dbReference type="GO" id="GO:0005524">
    <property type="term" value="F:ATP binding"/>
    <property type="evidence" value="ECO:0007669"/>
    <property type="project" value="UniProtKB-KW"/>
</dbReference>
<organism evidence="8 9">
    <name type="scientific">Propionibacterium acidifaciens F0233</name>
    <dbReference type="NCBI Taxonomy" id="553198"/>
    <lineage>
        <taxon>Bacteria</taxon>
        <taxon>Bacillati</taxon>
        <taxon>Actinomycetota</taxon>
        <taxon>Actinomycetes</taxon>
        <taxon>Propionibacteriales</taxon>
        <taxon>Propionibacteriaceae</taxon>
        <taxon>Propionibacterium</taxon>
    </lineage>
</organism>
<dbReference type="InterPro" id="IPR051784">
    <property type="entry name" value="Nod_factor_ABC_transporter"/>
</dbReference>
<dbReference type="OrthoDB" id="9786643at2"/>
<dbReference type="GO" id="GO:0046677">
    <property type="term" value="P:response to antibiotic"/>
    <property type="evidence" value="ECO:0007669"/>
    <property type="project" value="UniProtKB-KW"/>
</dbReference>
<dbReference type="RefSeq" id="WP_021798076.1">
    <property type="nucleotide sequence ID" value="NZ_ACVN02000227.1"/>
</dbReference>
<evidence type="ECO:0000313" key="8">
    <source>
        <dbReference type="EMBL" id="ERK53830.1"/>
    </source>
</evidence>
<keyword evidence="2 6" id="KW-0812">Transmembrane</keyword>
<evidence type="ECO:0000313" key="9">
    <source>
        <dbReference type="Proteomes" id="UP000017052"/>
    </source>
</evidence>
<feature type="transmembrane region" description="Helical" evidence="6">
    <location>
        <begin position="203"/>
        <end position="231"/>
    </location>
</feature>
<feature type="domain" description="ABC transmembrane type-2" evidence="7">
    <location>
        <begin position="43"/>
        <end position="279"/>
    </location>
</feature>
<feature type="transmembrane region" description="Helical" evidence="6">
    <location>
        <begin position="251"/>
        <end position="276"/>
    </location>
</feature>
<dbReference type="InterPro" id="IPR013525">
    <property type="entry name" value="ABC2_TM"/>
</dbReference>
<proteinExistence type="inferred from homology"/>
<comment type="subcellular location">
    <subcellularLocation>
        <location evidence="6">Cell membrane</location>
        <topology evidence="6">Multi-pass membrane protein</topology>
    </subcellularLocation>
    <subcellularLocation>
        <location evidence="1">Membrane</location>
        <topology evidence="1">Multi-pass membrane protein</topology>
    </subcellularLocation>
</comment>
<evidence type="ECO:0000256" key="3">
    <source>
        <dbReference type="ARBA" id="ARBA00022989"/>
    </source>
</evidence>
<dbReference type="PANTHER" id="PTHR43229:SF2">
    <property type="entry name" value="NODULATION PROTEIN J"/>
    <property type="match status" value="1"/>
</dbReference>
<feature type="transmembrane region" description="Helical" evidence="6">
    <location>
        <begin position="120"/>
        <end position="150"/>
    </location>
</feature>
<evidence type="ECO:0000256" key="6">
    <source>
        <dbReference type="RuleBase" id="RU361157"/>
    </source>
</evidence>
<dbReference type="GO" id="GO:0043190">
    <property type="term" value="C:ATP-binding cassette (ABC) transporter complex"/>
    <property type="evidence" value="ECO:0007669"/>
    <property type="project" value="InterPro"/>
</dbReference>
<sequence>MNEAMQIMTVHEDTAARAGLPGTLPGALARSRVELRSFFRNWQSLVFTMALPVLMLLVFGAVFTGKLPGTDTDYRLLFVSGIIAAGVMSTSFQSLAISVSLDRENGLIRRLAASPMPKAAYFIGITVKTIVTTLIETAILVVLGMVLYGLPMPSDAGRWLTFAWVVLLGVTSCSLAGIAYTALIPNARSAAAIATPPFMILQFISGVFFPLMMIPTVLRCTASAFPLLWMAKGLRFVFLPDSLASAEPGGNWNLGLVCGALAAWTVGGVILVVLTFRWRGQRVK</sequence>
<name>U2PTI5_9ACTN</name>
<dbReference type="GeneID" id="95359342"/>
<protein>
    <recommendedName>
        <fullName evidence="6">Transport permease protein</fullName>
    </recommendedName>
</protein>
<keyword evidence="4 6" id="KW-0472">Membrane</keyword>
<dbReference type="Proteomes" id="UP000017052">
    <property type="component" value="Unassembled WGS sequence"/>
</dbReference>
<evidence type="ECO:0000256" key="5">
    <source>
        <dbReference type="ARBA" id="ARBA00023251"/>
    </source>
</evidence>
<feature type="transmembrane region" description="Helical" evidence="6">
    <location>
        <begin position="45"/>
        <end position="64"/>
    </location>
</feature>
<dbReference type="PANTHER" id="PTHR43229">
    <property type="entry name" value="NODULATION PROTEIN J"/>
    <property type="match status" value="1"/>
</dbReference>
<dbReference type="AlphaFoldDB" id="U2PTI5"/>
<accession>U2PTI5</accession>
<evidence type="ECO:0000259" key="7">
    <source>
        <dbReference type="PROSITE" id="PS51012"/>
    </source>
</evidence>
<keyword evidence="6" id="KW-1003">Cell membrane</keyword>
<evidence type="ECO:0000256" key="1">
    <source>
        <dbReference type="ARBA" id="ARBA00004141"/>
    </source>
</evidence>
<reference evidence="8" key="1">
    <citation type="submission" date="2013-08" db="EMBL/GenBank/DDBJ databases">
        <authorList>
            <person name="Durkin A.S."/>
            <person name="Haft D.R."/>
            <person name="McCorrison J."/>
            <person name="Torralba M."/>
            <person name="Gillis M."/>
            <person name="Haft D.H."/>
            <person name="Methe B."/>
            <person name="Sutton G."/>
            <person name="Nelson K.E."/>
        </authorList>
    </citation>
    <scope>NUCLEOTIDE SEQUENCE [LARGE SCALE GENOMIC DNA]</scope>
    <source>
        <strain evidence="8">F0233</strain>
    </source>
</reference>
<dbReference type="GO" id="GO:0140359">
    <property type="term" value="F:ABC-type transporter activity"/>
    <property type="evidence" value="ECO:0007669"/>
    <property type="project" value="InterPro"/>
</dbReference>
<dbReference type="PROSITE" id="PS51012">
    <property type="entry name" value="ABC_TM2"/>
    <property type="match status" value="1"/>
</dbReference>
<keyword evidence="5" id="KW-0046">Antibiotic resistance</keyword>
<evidence type="ECO:0000256" key="2">
    <source>
        <dbReference type="ARBA" id="ARBA00022692"/>
    </source>
</evidence>
<comment type="caution">
    <text evidence="8">The sequence shown here is derived from an EMBL/GenBank/DDBJ whole genome shotgun (WGS) entry which is preliminary data.</text>
</comment>
<feature type="transmembrane region" description="Helical" evidence="6">
    <location>
        <begin position="76"/>
        <end position="99"/>
    </location>
</feature>
<dbReference type="EMBL" id="ACVN02000227">
    <property type="protein sequence ID" value="ERK53830.1"/>
    <property type="molecule type" value="Genomic_DNA"/>
</dbReference>
<comment type="similarity">
    <text evidence="6">Belongs to the ABC-2 integral membrane protein family.</text>
</comment>
<keyword evidence="9" id="KW-1185">Reference proteome</keyword>
<keyword evidence="6" id="KW-0813">Transport</keyword>
<keyword evidence="8" id="KW-0067">ATP-binding</keyword>
<evidence type="ECO:0000256" key="4">
    <source>
        <dbReference type="ARBA" id="ARBA00023136"/>
    </source>
</evidence>
<dbReference type="InterPro" id="IPR047817">
    <property type="entry name" value="ABC2_TM_bact-type"/>
</dbReference>
<keyword evidence="3 6" id="KW-1133">Transmembrane helix</keyword>
<keyword evidence="8" id="KW-0547">Nucleotide-binding</keyword>
<feature type="transmembrane region" description="Helical" evidence="6">
    <location>
        <begin position="162"/>
        <end position="183"/>
    </location>
</feature>
<dbReference type="Pfam" id="PF01061">
    <property type="entry name" value="ABC2_membrane"/>
    <property type="match status" value="1"/>
</dbReference>
<dbReference type="PIRSF" id="PIRSF006648">
    <property type="entry name" value="DrrB"/>
    <property type="match status" value="1"/>
</dbReference>
<gene>
    <name evidence="8" type="ORF">HMPREF0682_1735</name>
</gene>